<organism evidence="1 2">
    <name type="scientific">Decorospora gaudefroyi</name>
    <dbReference type="NCBI Taxonomy" id="184978"/>
    <lineage>
        <taxon>Eukaryota</taxon>
        <taxon>Fungi</taxon>
        <taxon>Dikarya</taxon>
        <taxon>Ascomycota</taxon>
        <taxon>Pezizomycotina</taxon>
        <taxon>Dothideomycetes</taxon>
        <taxon>Pleosporomycetidae</taxon>
        <taxon>Pleosporales</taxon>
        <taxon>Pleosporineae</taxon>
        <taxon>Pleosporaceae</taxon>
        <taxon>Decorospora</taxon>
    </lineage>
</organism>
<protein>
    <submittedName>
        <fullName evidence="1">Uncharacterized protein</fullName>
    </submittedName>
</protein>
<keyword evidence="2" id="KW-1185">Reference proteome</keyword>
<sequence>MHSSSYIALLTGIVTAQESATLLNFLYLSSSDLTVLGSDASATTYKNSCPSDGAGVTAIPTDAPETLEDPSYTLSDAFYTLKEPQPFDTPVPKPRMRRQQDDDDYVLCEPYTMIQGPETYELHLTDPAPGAWTLDVSCSWQGAMTAADFTCSVTESGYVPVLETGRVSRTSVLSQSDIQSLDPYQVVALVTATSAESAGQTPAGDG</sequence>
<dbReference type="EMBL" id="ML975250">
    <property type="protein sequence ID" value="KAF1838651.1"/>
    <property type="molecule type" value="Genomic_DNA"/>
</dbReference>
<proteinExistence type="predicted"/>
<evidence type="ECO:0000313" key="2">
    <source>
        <dbReference type="Proteomes" id="UP000800040"/>
    </source>
</evidence>
<accession>A0A6A5KTP3</accession>
<dbReference type="Proteomes" id="UP000800040">
    <property type="component" value="Unassembled WGS sequence"/>
</dbReference>
<gene>
    <name evidence="1" type="ORF">BDW02DRAFT_516227</name>
</gene>
<evidence type="ECO:0000313" key="1">
    <source>
        <dbReference type="EMBL" id="KAF1838651.1"/>
    </source>
</evidence>
<dbReference type="AlphaFoldDB" id="A0A6A5KTP3"/>
<name>A0A6A5KTP3_9PLEO</name>
<feature type="non-terminal residue" evidence="1">
    <location>
        <position position="206"/>
    </location>
</feature>
<dbReference type="OrthoDB" id="3689315at2759"/>
<reference evidence="1" key="1">
    <citation type="submission" date="2020-01" db="EMBL/GenBank/DDBJ databases">
        <authorList>
            <consortium name="DOE Joint Genome Institute"/>
            <person name="Haridas S."/>
            <person name="Albert R."/>
            <person name="Binder M."/>
            <person name="Bloem J."/>
            <person name="Labutti K."/>
            <person name="Salamov A."/>
            <person name="Andreopoulos B."/>
            <person name="Baker S.E."/>
            <person name="Barry K."/>
            <person name="Bills G."/>
            <person name="Bluhm B.H."/>
            <person name="Cannon C."/>
            <person name="Castanera R."/>
            <person name="Culley D.E."/>
            <person name="Daum C."/>
            <person name="Ezra D."/>
            <person name="Gonzalez J.B."/>
            <person name="Henrissat B."/>
            <person name="Kuo A."/>
            <person name="Liang C."/>
            <person name="Lipzen A."/>
            <person name="Lutzoni F."/>
            <person name="Magnuson J."/>
            <person name="Mondo S."/>
            <person name="Nolan M."/>
            <person name="Ohm R."/>
            <person name="Pangilinan J."/>
            <person name="Park H.-J."/>
            <person name="Ramirez L."/>
            <person name="Alfaro M."/>
            <person name="Sun H."/>
            <person name="Tritt A."/>
            <person name="Yoshinaga Y."/>
            <person name="Zwiers L.-H."/>
            <person name="Turgeon B.G."/>
            <person name="Goodwin S.B."/>
            <person name="Spatafora J.W."/>
            <person name="Crous P.W."/>
            <person name="Grigoriev I.V."/>
        </authorList>
    </citation>
    <scope>NUCLEOTIDE SEQUENCE</scope>
    <source>
        <strain evidence="1">P77</strain>
    </source>
</reference>